<proteinExistence type="predicted"/>
<gene>
    <name evidence="2" type="ORF">TrCOL_g10411</name>
</gene>
<evidence type="ECO:0000313" key="2">
    <source>
        <dbReference type="EMBL" id="GMI41614.1"/>
    </source>
</evidence>
<keyword evidence="1" id="KW-0812">Transmembrane</keyword>
<feature type="transmembrane region" description="Helical" evidence="1">
    <location>
        <begin position="111"/>
        <end position="128"/>
    </location>
</feature>
<feature type="transmembrane region" description="Helical" evidence="1">
    <location>
        <begin position="259"/>
        <end position="277"/>
    </location>
</feature>
<keyword evidence="3" id="KW-1185">Reference proteome</keyword>
<organism evidence="2 3">
    <name type="scientific">Triparma columacea</name>
    <dbReference type="NCBI Taxonomy" id="722753"/>
    <lineage>
        <taxon>Eukaryota</taxon>
        <taxon>Sar</taxon>
        <taxon>Stramenopiles</taxon>
        <taxon>Ochrophyta</taxon>
        <taxon>Bolidophyceae</taxon>
        <taxon>Parmales</taxon>
        <taxon>Triparmaceae</taxon>
        <taxon>Triparma</taxon>
    </lineage>
</organism>
<keyword evidence="1" id="KW-1133">Transmembrane helix</keyword>
<dbReference type="AlphaFoldDB" id="A0A9W7GC29"/>
<protein>
    <submittedName>
        <fullName evidence="2">Uncharacterized protein</fullName>
    </submittedName>
</protein>
<feature type="transmembrane region" description="Helical" evidence="1">
    <location>
        <begin position="39"/>
        <end position="59"/>
    </location>
</feature>
<evidence type="ECO:0000313" key="3">
    <source>
        <dbReference type="Proteomes" id="UP001165065"/>
    </source>
</evidence>
<keyword evidence="1" id="KW-0472">Membrane</keyword>
<reference evidence="3" key="1">
    <citation type="journal article" date="2023" name="Commun. Biol.">
        <title>Genome analysis of Parmales, the sister group of diatoms, reveals the evolutionary specialization of diatoms from phago-mixotrophs to photoautotrophs.</title>
        <authorList>
            <person name="Ban H."/>
            <person name="Sato S."/>
            <person name="Yoshikawa S."/>
            <person name="Yamada K."/>
            <person name="Nakamura Y."/>
            <person name="Ichinomiya M."/>
            <person name="Sato N."/>
            <person name="Blanc-Mathieu R."/>
            <person name="Endo H."/>
            <person name="Kuwata A."/>
            <person name="Ogata H."/>
        </authorList>
    </citation>
    <scope>NUCLEOTIDE SEQUENCE [LARGE SCALE GENOMIC DNA]</scope>
</reference>
<evidence type="ECO:0000256" key="1">
    <source>
        <dbReference type="SAM" id="Phobius"/>
    </source>
</evidence>
<dbReference type="Proteomes" id="UP001165065">
    <property type="component" value="Unassembled WGS sequence"/>
</dbReference>
<dbReference type="EMBL" id="BRYA01001316">
    <property type="protein sequence ID" value="GMI41614.1"/>
    <property type="molecule type" value="Genomic_DNA"/>
</dbReference>
<sequence length="370" mass="39464">MPTATTSIAAHVAGTVFLLLSHTAVVLQIKSSRILDAKISVRAAAVVLAGVLVSHTQFFRSGRTFEGCVSSLSRAFGLGEHTSFTSPVEEGKTVVTYLARFAHAVSENDELFNFATMVAMVSCCFYVLHSALIKTIGNSAVSEGSSSSSSSSAPSAAAPGTAMDGFVKLVCLLLAVSSYVVASNDQIVQAGMLGRTLILYGHYEQVKLLKPSSPLTLKLSGIFLAVSSASIMTSLQTEIAGYSPFNILTYLSKVSPVELHFYVIMLLKTALSTLFTTKALGLSNSSVSLPLLALLYTGLIFFGPSGFGWIYHKWRIDTKVFRVYTYFAFTMNLIPAFFLCGAPGLIVVLGLSNGLASYHGVDLNSHFTAR</sequence>
<feature type="transmembrane region" description="Helical" evidence="1">
    <location>
        <begin position="6"/>
        <end position="27"/>
    </location>
</feature>
<feature type="transmembrane region" description="Helical" evidence="1">
    <location>
        <begin position="323"/>
        <end position="349"/>
    </location>
</feature>
<dbReference type="OrthoDB" id="193451at2759"/>
<accession>A0A9W7GC29</accession>
<comment type="caution">
    <text evidence="2">The sequence shown here is derived from an EMBL/GenBank/DDBJ whole genome shotgun (WGS) entry which is preliminary data.</text>
</comment>
<feature type="transmembrane region" description="Helical" evidence="1">
    <location>
        <begin position="289"/>
        <end position="311"/>
    </location>
</feature>
<name>A0A9W7GC29_9STRA</name>